<dbReference type="HOGENOM" id="CLU_452784_0_0_1"/>
<dbReference type="GeneID" id="10527565"/>
<protein>
    <submittedName>
        <fullName evidence="1">Uncharacterized protein</fullName>
    </submittedName>
</protein>
<dbReference type="SUPFAM" id="SSF52047">
    <property type="entry name" value="RNI-like"/>
    <property type="match status" value="1"/>
</dbReference>
<dbReference type="Proteomes" id="UP000008783">
    <property type="component" value="Unassembled WGS sequence"/>
</dbReference>
<reference key="1">
    <citation type="submission" date="2007-01" db="EMBL/GenBank/DDBJ databases">
        <title>The Genome Sequence of Puccinia graminis f. sp. tritici Strain CRL 75-36-700-3.</title>
        <authorList>
            <consortium name="The Broad Institute Genome Sequencing Platform"/>
            <person name="Birren B."/>
            <person name="Lander E."/>
            <person name="Galagan J."/>
            <person name="Nusbaum C."/>
            <person name="Devon K."/>
            <person name="Cuomo C."/>
            <person name="Jaffe D."/>
            <person name="Butler J."/>
            <person name="Alvarez P."/>
            <person name="Gnerre S."/>
            <person name="Grabherr M."/>
            <person name="Mauceli E."/>
            <person name="Brockman W."/>
            <person name="Young S."/>
            <person name="LaButti K."/>
            <person name="Sykes S."/>
            <person name="DeCaprio D."/>
            <person name="Crawford M."/>
            <person name="Koehrsen M."/>
            <person name="Engels R."/>
            <person name="Montgomery P."/>
            <person name="Pearson M."/>
            <person name="Howarth C."/>
            <person name="Larson L."/>
            <person name="White J."/>
            <person name="Zeng Q."/>
            <person name="Kodira C."/>
            <person name="Yandava C."/>
            <person name="Alvarado L."/>
            <person name="O'Leary S."/>
            <person name="Szabo L."/>
            <person name="Dean R."/>
            <person name="Schein J."/>
        </authorList>
    </citation>
    <scope>NUCLEOTIDE SEQUENCE</scope>
    <source>
        <strain>CRL 75-36-700-3</strain>
    </source>
</reference>
<keyword evidence="2" id="KW-1185">Reference proteome</keyword>
<dbReference type="AlphaFoldDB" id="E3NXQ4"/>
<dbReference type="KEGG" id="pgr:PGTG_20309"/>
<dbReference type="InParanoid" id="E3NXQ4"/>
<evidence type="ECO:0000313" key="2">
    <source>
        <dbReference type="Proteomes" id="UP000008783"/>
    </source>
</evidence>
<name>E3NXQ4_PUCGT</name>
<reference evidence="2" key="2">
    <citation type="journal article" date="2011" name="Proc. Natl. Acad. Sci. U.S.A.">
        <title>Obligate biotrophy features unraveled by the genomic analysis of rust fungi.</title>
        <authorList>
            <person name="Duplessis S."/>
            <person name="Cuomo C.A."/>
            <person name="Lin Y.-C."/>
            <person name="Aerts A."/>
            <person name="Tisserant E."/>
            <person name="Veneault-Fourrey C."/>
            <person name="Joly D.L."/>
            <person name="Hacquard S."/>
            <person name="Amselem J."/>
            <person name="Cantarel B.L."/>
            <person name="Chiu R."/>
            <person name="Coutinho P.M."/>
            <person name="Feau N."/>
            <person name="Field M."/>
            <person name="Frey P."/>
            <person name="Gelhaye E."/>
            <person name="Goldberg J."/>
            <person name="Grabherr M.G."/>
            <person name="Kodira C.D."/>
            <person name="Kohler A."/>
            <person name="Kuees U."/>
            <person name="Lindquist E.A."/>
            <person name="Lucas S.M."/>
            <person name="Mago R."/>
            <person name="Mauceli E."/>
            <person name="Morin E."/>
            <person name="Murat C."/>
            <person name="Pangilinan J.L."/>
            <person name="Park R."/>
            <person name="Pearson M."/>
            <person name="Quesneville H."/>
            <person name="Rouhier N."/>
            <person name="Sakthikumar S."/>
            <person name="Salamov A.A."/>
            <person name="Schmutz J."/>
            <person name="Selles B."/>
            <person name="Shapiro H."/>
            <person name="Tanguay P."/>
            <person name="Tuskan G.A."/>
            <person name="Henrissat B."/>
            <person name="Van de Peer Y."/>
            <person name="Rouze P."/>
            <person name="Ellis J.G."/>
            <person name="Dodds P.N."/>
            <person name="Schein J.E."/>
            <person name="Zhong S."/>
            <person name="Hamelin R.C."/>
            <person name="Grigoriev I.V."/>
            <person name="Szabo L.J."/>
            <person name="Martin F."/>
        </authorList>
    </citation>
    <scope>NUCLEOTIDE SEQUENCE [LARGE SCALE GENOMIC DNA]</scope>
    <source>
        <strain evidence="2">CRL 75-36-700-3 / race SCCL</strain>
    </source>
</reference>
<evidence type="ECO:0000313" key="1">
    <source>
        <dbReference type="EMBL" id="EFP94353.2"/>
    </source>
</evidence>
<proteinExistence type="predicted"/>
<dbReference type="OrthoDB" id="2506069at2759"/>
<dbReference type="InterPro" id="IPR032675">
    <property type="entry name" value="LRR_dom_sf"/>
</dbReference>
<sequence>MASHGIHINFSKDSCQAIVMFDILPHYRHGSSVGGVSSFLVSRTLGSKNSNDRHSIHHDWFATPWGLVSTKITLSAERWSATPDFRGGVSPTTQAIVVETSLTEGPGAAKPVSSQRQEHINLNTFLIISRAKRENLYLLRYRTSSAGLNKLCRLEKFRKRLIGFPGYFANIPVSALALYDITTSAVATLFLSRVPGDEKISYELFSNGVAPRGSCIRAISQLDRAFFGLCRPILWKVLDLRMIPTAALSAFHGFETLTKKYIQTFVREIKTEVMIVQQPFREVTVMEAKEPSEFERFFQIEKVLRESNPVNIDTLELELVLVGRMLDGYVPTCSHPLTARPLLNLSRLKNVKKFHIASPISLSLPQNLLVQTVVNMKVLTSFSADNIGYEETVPHPETLGGIVTRQEGETGDQSQEPPTSTLVGFLSNLKCLKSLKMYDSLCVDHTWSEMAWQSPLAEIVLLRCPNLSSLSLQRLSKNFNLSLRAMEVSTIGISEIEQIQTNSPGYLWEILQRQNTITFKKLRSLKLVGVNMGEHLLKFFHDSPKLRRVVIDSPNIRAQTLFKSLEKWPSLRDLDCRIRGGTGSLDLIMYCLTQGVFLDESFY</sequence>
<dbReference type="EMBL" id="DS989964">
    <property type="protein sequence ID" value="EFP94353.2"/>
    <property type="molecule type" value="Genomic_DNA"/>
</dbReference>
<dbReference type="VEuPathDB" id="FungiDB:PGTG_20309"/>
<accession>E3NXQ4</accession>
<gene>
    <name evidence="1" type="ORF">PGTG_20309</name>
</gene>
<dbReference type="RefSeq" id="XP_003338772.2">
    <property type="nucleotide sequence ID" value="XM_003338724.2"/>
</dbReference>
<dbReference type="Gene3D" id="3.80.10.10">
    <property type="entry name" value="Ribonuclease Inhibitor"/>
    <property type="match status" value="1"/>
</dbReference>
<organism evidence="1 2">
    <name type="scientific">Puccinia graminis f. sp. tritici (strain CRL 75-36-700-3 / race SCCL)</name>
    <name type="common">Black stem rust fungus</name>
    <dbReference type="NCBI Taxonomy" id="418459"/>
    <lineage>
        <taxon>Eukaryota</taxon>
        <taxon>Fungi</taxon>
        <taxon>Dikarya</taxon>
        <taxon>Basidiomycota</taxon>
        <taxon>Pucciniomycotina</taxon>
        <taxon>Pucciniomycetes</taxon>
        <taxon>Pucciniales</taxon>
        <taxon>Pucciniaceae</taxon>
        <taxon>Puccinia</taxon>
    </lineage>
</organism>